<dbReference type="RefSeq" id="WP_073049232.1">
    <property type="nucleotide sequence ID" value="NZ_FQZL01000011.1"/>
</dbReference>
<dbReference type="OrthoDB" id="9781349at2"/>
<feature type="transmembrane region" description="Helical" evidence="1">
    <location>
        <begin position="359"/>
        <end position="384"/>
    </location>
</feature>
<dbReference type="PANTHER" id="PTHR35342">
    <property type="entry name" value="TRICARBOXYLIC TRANSPORT PROTEIN"/>
    <property type="match status" value="1"/>
</dbReference>
<feature type="transmembrane region" description="Helical" evidence="1">
    <location>
        <begin position="435"/>
        <end position="452"/>
    </location>
</feature>
<evidence type="ECO:0000259" key="2">
    <source>
        <dbReference type="Pfam" id="PF01970"/>
    </source>
</evidence>
<feature type="transmembrane region" description="Helical" evidence="1">
    <location>
        <begin position="170"/>
        <end position="189"/>
    </location>
</feature>
<feature type="transmembrane region" description="Helical" evidence="1">
    <location>
        <begin position="201"/>
        <end position="221"/>
    </location>
</feature>
<feature type="transmembrane region" description="Helical" evidence="1">
    <location>
        <begin position="110"/>
        <end position="133"/>
    </location>
</feature>
<feature type="domain" description="DUF112" evidence="2">
    <location>
        <begin position="21"/>
        <end position="444"/>
    </location>
</feature>
<dbReference type="EMBL" id="FQZL01000011">
    <property type="protein sequence ID" value="SHJ11681.1"/>
    <property type="molecule type" value="Genomic_DNA"/>
</dbReference>
<keyword evidence="4" id="KW-1185">Reference proteome</keyword>
<proteinExistence type="predicted"/>
<feature type="transmembrane region" description="Helical" evidence="1">
    <location>
        <begin position="320"/>
        <end position="347"/>
    </location>
</feature>
<keyword evidence="1" id="KW-0472">Membrane</keyword>
<dbReference type="Pfam" id="PF01970">
    <property type="entry name" value="TctA"/>
    <property type="match status" value="1"/>
</dbReference>
<evidence type="ECO:0000256" key="1">
    <source>
        <dbReference type="SAM" id="Phobius"/>
    </source>
</evidence>
<dbReference type="InterPro" id="IPR002823">
    <property type="entry name" value="DUF112_TM"/>
</dbReference>
<name>A0A1M6GNX6_9FIRM</name>
<keyword evidence="1" id="KW-0812">Transmembrane</keyword>
<feature type="transmembrane region" description="Helical" evidence="1">
    <location>
        <begin position="396"/>
        <end position="428"/>
    </location>
</feature>
<evidence type="ECO:0000313" key="3">
    <source>
        <dbReference type="EMBL" id="SHJ11681.1"/>
    </source>
</evidence>
<sequence length="510" mass="53602">MNEILINLAAGFGDIMTVSNIFWITFGGFLGTIIGMLPGLGPATGVAILIPLTFGMDPTTALATMVSIYFGAMFGGSRASILLNTPGDGGAIAATFDGYPMAKDGRAGEALAISAIASIIGGLIAVVFLTLLSQPISKLAIKFGPQQYTMLMAFALIATSTISRGNMLKGLFATFIGLMVSTIGADYLTGTTRFTMGIPELYQGIDFLVLIIGFYAIGEVYNNFDKLLYVKENEKTASEIKVNKVALTKGEFKECILPIIRSTPLGFLIGVLPGAGATIATMVAYSTEKKLHKDPDSFGKGNIIGLAVPEAANNAAATGAIIPMLTLGIPGSGTTAVMIGALMMIGVKPGPLFFTTQGHIAWAVVASMFISNLILLFINLPLATQLVKVLKTPPKILLPCVITLGFIGTYSLTYSILDFGIIVGFGLLGYFVKKLDIPVATFILALILGVKLETSFRQAMLIGKGDFGIFASDPITIFFIAATIISIAGPRLSAALSLKKKSNKPMKKAS</sequence>
<keyword evidence="1" id="KW-1133">Transmembrane helix</keyword>
<dbReference type="Proteomes" id="UP000184052">
    <property type="component" value="Unassembled WGS sequence"/>
</dbReference>
<accession>A0A1M6GNX6</accession>
<feature type="transmembrane region" description="Helical" evidence="1">
    <location>
        <begin position="265"/>
        <end position="285"/>
    </location>
</feature>
<evidence type="ECO:0000313" key="4">
    <source>
        <dbReference type="Proteomes" id="UP000184052"/>
    </source>
</evidence>
<reference evidence="3 4" key="1">
    <citation type="submission" date="2016-11" db="EMBL/GenBank/DDBJ databases">
        <authorList>
            <person name="Jaros S."/>
            <person name="Januszkiewicz K."/>
            <person name="Wedrychowicz H."/>
        </authorList>
    </citation>
    <scope>NUCLEOTIDE SEQUENCE [LARGE SCALE GENOMIC DNA]</scope>
    <source>
        <strain evidence="3 4">DSM 17477</strain>
    </source>
</reference>
<gene>
    <name evidence="3" type="ORF">SAMN02745751_01781</name>
</gene>
<dbReference type="PANTHER" id="PTHR35342:SF5">
    <property type="entry name" value="TRICARBOXYLIC TRANSPORT PROTEIN"/>
    <property type="match status" value="1"/>
</dbReference>
<feature type="transmembrane region" description="Helical" evidence="1">
    <location>
        <begin position="475"/>
        <end position="498"/>
    </location>
</feature>
<protein>
    <submittedName>
        <fullName evidence="3">Putative tricarboxylic transport membrane protein</fullName>
    </submittedName>
</protein>
<organism evidence="3 4">
    <name type="scientific">Dethiosulfatibacter aminovorans DSM 17477</name>
    <dbReference type="NCBI Taxonomy" id="1121476"/>
    <lineage>
        <taxon>Bacteria</taxon>
        <taxon>Bacillati</taxon>
        <taxon>Bacillota</taxon>
        <taxon>Tissierellia</taxon>
        <taxon>Dethiosulfatibacter</taxon>
    </lineage>
</organism>
<dbReference type="AlphaFoldDB" id="A0A1M6GNX6"/>
<dbReference type="STRING" id="1121476.SAMN02745751_01781"/>